<dbReference type="EMBL" id="JABBFZ010000019">
    <property type="protein sequence ID" value="NML34218.1"/>
    <property type="molecule type" value="Genomic_DNA"/>
</dbReference>
<dbReference type="AlphaFoldDB" id="A0A7Y0FFI6"/>
<dbReference type="PANTHER" id="PTHR43214:SF17">
    <property type="entry name" value="TRANSCRIPTIONAL REGULATORY PROTEIN RCSB"/>
    <property type="match status" value="1"/>
</dbReference>
<evidence type="ECO:0000313" key="7">
    <source>
        <dbReference type="EMBL" id="NML34218.1"/>
    </source>
</evidence>
<dbReference type="GO" id="GO:0003677">
    <property type="term" value="F:DNA binding"/>
    <property type="evidence" value="ECO:0007669"/>
    <property type="project" value="UniProtKB-KW"/>
</dbReference>
<dbReference type="GO" id="GO:0006355">
    <property type="term" value="P:regulation of DNA-templated transcription"/>
    <property type="evidence" value="ECO:0007669"/>
    <property type="project" value="InterPro"/>
</dbReference>
<dbReference type="InterPro" id="IPR001789">
    <property type="entry name" value="Sig_transdc_resp-reg_receiver"/>
</dbReference>
<dbReference type="PANTHER" id="PTHR43214">
    <property type="entry name" value="TWO-COMPONENT RESPONSE REGULATOR"/>
    <property type="match status" value="1"/>
</dbReference>
<dbReference type="InterPro" id="IPR000792">
    <property type="entry name" value="Tscrpt_reg_LuxR_C"/>
</dbReference>
<dbReference type="Gene3D" id="1.10.10.10">
    <property type="entry name" value="Winged helix-like DNA-binding domain superfamily/Winged helix DNA-binding domain"/>
    <property type="match status" value="1"/>
</dbReference>
<dbReference type="RefSeq" id="WP_169500404.1">
    <property type="nucleotide sequence ID" value="NZ_JABBFZ010000019.1"/>
</dbReference>
<feature type="modified residue" description="4-aspartylphosphate" evidence="3">
    <location>
        <position position="55"/>
    </location>
</feature>
<evidence type="ECO:0000256" key="3">
    <source>
        <dbReference type="PROSITE-ProRule" id="PRU00169"/>
    </source>
</evidence>
<dbReference type="CDD" id="cd06170">
    <property type="entry name" value="LuxR_C_like"/>
    <property type="match status" value="1"/>
</dbReference>
<dbReference type="InterPro" id="IPR016032">
    <property type="entry name" value="Sig_transdc_resp-reg_C-effctor"/>
</dbReference>
<dbReference type="SUPFAM" id="SSF46894">
    <property type="entry name" value="C-terminal effector domain of the bipartite response regulators"/>
    <property type="match status" value="1"/>
</dbReference>
<dbReference type="PROSITE" id="PS50043">
    <property type="entry name" value="HTH_LUXR_2"/>
    <property type="match status" value="1"/>
</dbReference>
<feature type="region of interest" description="Disordered" evidence="4">
    <location>
        <begin position="213"/>
        <end position="239"/>
    </location>
</feature>
<proteinExistence type="predicted"/>
<dbReference type="InterPro" id="IPR039420">
    <property type="entry name" value="WalR-like"/>
</dbReference>
<keyword evidence="1 3" id="KW-0597">Phosphoprotein</keyword>
<gene>
    <name evidence="7" type="ORF">HHL14_25730</name>
</gene>
<evidence type="ECO:0000256" key="2">
    <source>
        <dbReference type="ARBA" id="ARBA00023125"/>
    </source>
</evidence>
<evidence type="ECO:0000313" key="8">
    <source>
        <dbReference type="Proteomes" id="UP000583127"/>
    </source>
</evidence>
<evidence type="ECO:0000256" key="1">
    <source>
        <dbReference type="ARBA" id="ARBA00022553"/>
    </source>
</evidence>
<dbReference type="Pfam" id="PF00196">
    <property type="entry name" value="GerE"/>
    <property type="match status" value="1"/>
</dbReference>
<dbReference type="InterPro" id="IPR036388">
    <property type="entry name" value="WH-like_DNA-bd_sf"/>
</dbReference>
<comment type="caution">
    <text evidence="7">The sequence shown here is derived from an EMBL/GenBank/DDBJ whole genome shotgun (WGS) entry which is preliminary data.</text>
</comment>
<sequence length="239" mass="26264">MQINVVLADDHPALVAGVKYALEPVKTIKVTGTAQNSSEIVQLLETVPCDVLVADYAMPNGAYGDGITLLSYLRRRYPDLKIIVFTMVDNPAIVREVARLGVHSYLNKTDDLDRLVSAIHAVYANAIYFPTESSRHEHSLRAPTSKQDERVALSKREIEVIRFYVSGMSIGEIAKKLNRSKQTISSQKTTAMKKLGIVRDAELFRYAWEMGIDGTPPSTPDSDASAENAGNPDNADNGL</sequence>
<dbReference type="GO" id="GO:0000160">
    <property type="term" value="P:phosphorelay signal transduction system"/>
    <property type="evidence" value="ECO:0007669"/>
    <property type="project" value="InterPro"/>
</dbReference>
<dbReference type="Pfam" id="PF00072">
    <property type="entry name" value="Response_reg"/>
    <property type="match status" value="1"/>
</dbReference>
<dbReference type="InterPro" id="IPR011006">
    <property type="entry name" value="CheY-like_superfamily"/>
</dbReference>
<keyword evidence="8" id="KW-1185">Reference proteome</keyword>
<feature type="domain" description="HTH luxR-type" evidence="5">
    <location>
        <begin position="146"/>
        <end position="211"/>
    </location>
</feature>
<dbReference type="PRINTS" id="PR00038">
    <property type="entry name" value="HTHLUXR"/>
</dbReference>
<protein>
    <submittedName>
        <fullName evidence="7">Response regulator transcription factor</fullName>
    </submittedName>
</protein>
<dbReference type="PROSITE" id="PS50110">
    <property type="entry name" value="RESPONSE_REGULATORY"/>
    <property type="match status" value="1"/>
</dbReference>
<keyword evidence="2" id="KW-0238">DNA-binding</keyword>
<dbReference type="SMART" id="SM00448">
    <property type="entry name" value="REC"/>
    <property type="match status" value="1"/>
</dbReference>
<dbReference type="CDD" id="cd17535">
    <property type="entry name" value="REC_NarL-like"/>
    <property type="match status" value="1"/>
</dbReference>
<dbReference type="InterPro" id="IPR058245">
    <property type="entry name" value="NreC/VraR/RcsB-like_REC"/>
</dbReference>
<accession>A0A7Y0FFI6</accession>
<reference evidence="7 8" key="1">
    <citation type="submission" date="2020-04" db="EMBL/GenBank/DDBJ databases">
        <title>Paraburkholderia sp. G-4-1-8 isolated from soil.</title>
        <authorList>
            <person name="Dahal R.H."/>
        </authorList>
    </citation>
    <scope>NUCLEOTIDE SEQUENCE [LARGE SCALE GENOMIC DNA]</scope>
    <source>
        <strain evidence="7 8">G-4-1-8</strain>
    </source>
</reference>
<dbReference type="SMART" id="SM00421">
    <property type="entry name" value="HTH_LUXR"/>
    <property type="match status" value="1"/>
</dbReference>
<dbReference type="Proteomes" id="UP000583127">
    <property type="component" value="Unassembled WGS sequence"/>
</dbReference>
<dbReference type="Gene3D" id="3.40.50.2300">
    <property type="match status" value="1"/>
</dbReference>
<dbReference type="SUPFAM" id="SSF52172">
    <property type="entry name" value="CheY-like"/>
    <property type="match status" value="1"/>
</dbReference>
<evidence type="ECO:0000259" key="5">
    <source>
        <dbReference type="PROSITE" id="PS50043"/>
    </source>
</evidence>
<feature type="domain" description="Response regulatory" evidence="6">
    <location>
        <begin position="4"/>
        <end position="123"/>
    </location>
</feature>
<evidence type="ECO:0000259" key="6">
    <source>
        <dbReference type="PROSITE" id="PS50110"/>
    </source>
</evidence>
<name>A0A7Y0FFI6_9BURK</name>
<organism evidence="7 8">
    <name type="scientific">Paraburkholderia antibiotica</name>
    <dbReference type="NCBI Taxonomy" id="2728839"/>
    <lineage>
        <taxon>Bacteria</taxon>
        <taxon>Pseudomonadati</taxon>
        <taxon>Pseudomonadota</taxon>
        <taxon>Betaproteobacteria</taxon>
        <taxon>Burkholderiales</taxon>
        <taxon>Burkholderiaceae</taxon>
        <taxon>Paraburkholderia</taxon>
    </lineage>
</organism>
<evidence type="ECO:0000256" key="4">
    <source>
        <dbReference type="SAM" id="MobiDB-lite"/>
    </source>
</evidence>